<keyword evidence="6" id="KW-1185">Reference proteome</keyword>
<dbReference type="Proteomes" id="UP000092124">
    <property type="component" value="Unassembled WGS sequence"/>
</dbReference>
<evidence type="ECO:0000256" key="2">
    <source>
        <dbReference type="PROSITE-ProRule" id="PRU00267"/>
    </source>
</evidence>
<dbReference type="PROSITE" id="PS50118">
    <property type="entry name" value="HMG_BOX_2"/>
    <property type="match status" value="1"/>
</dbReference>
<proteinExistence type="predicted"/>
<feature type="DNA-binding region" description="HMG box" evidence="2">
    <location>
        <begin position="1"/>
        <end position="32"/>
    </location>
</feature>
<dbReference type="OrthoDB" id="10528960at2759"/>
<evidence type="ECO:0000256" key="1">
    <source>
        <dbReference type="ARBA" id="ARBA00023242"/>
    </source>
</evidence>
<keyword evidence="2" id="KW-0238">DNA-binding</keyword>
<evidence type="ECO:0000259" key="4">
    <source>
        <dbReference type="PROSITE" id="PS50118"/>
    </source>
</evidence>
<gene>
    <name evidence="5" type="ORF">A6R68_13794</name>
</gene>
<sequence length="73" mass="8748">MWNNTAAVDKQPYEKKATKLKEKYEEDIEVYRTKVKPNVVKRGMVKAEKSKKKKEEEEEEEENEEDEKEKGLE</sequence>
<name>A0A1A6H055_NEOLE</name>
<dbReference type="AlphaFoldDB" id="A0A1A6H055"/>
<evidence type="ECO:0000313" key="6">
    <source>
        <dbReference type="Proteomes" id="UP000092124"/>
    </source>
</evidence>
<dbReference type="GO" id="GO:0005634">
    <property type="term" value="C:nucleus"/>
    <property type="evidence" value="ECO:0007669"/>
    <property type="project" value="UniProtKB-UniRule"/>
</dbReference>
<dbReference type="InterPro" id="IPR009071">
    <property type="entry name" value="HMG_box_dom"/>
</dbReference>
<dbReference type="Gene3D" id="1.10.30.10">
    <property type="entry name" value="High mobility group box domain"/>
    <property type="match status" value="1"/>
</dbReference>
<dbReference type="EMBL" id="LZPO01055932">
    <property type="protein sequence ID" value="OBS71629.1"/>
    <property type="molecule type" value="Genomic_DNA"/>
</dbReference>
<feature type="domain" description="HMG box" evidence="4">
    <location>
        <begin position="1"/>
        <end position="32"/>
    </location>
</feature>
<dbReference type="STRING" id="56216.A0A1A6H055"/>
<feature type="region of interest" description="Disordered" evidence="3">
    <location>
        <begin position="39"/>
        <end position="73"/>
    </location>
</feature>
<feature type="compositionally biased region" description="Acidic residues" evidence="3">
    <location>
        <begin position="56"/>
        <end position="67"/>
    </location>
</feature>
<dbReference type="SUPFAM" id="SSF47095">
    <property type="entry name" value="HMG-box"/>
    <property type="match status" value="1"/>
</dbReference>
<evidence type="ECO:0000256" key="3">
    <source>
        <dbReference type="SAM" id="MobiDB-lite"/>
    </source>
</evidence>
<feature type="non-terminal residue" evidence="5">
    <location>
        <position position="73"/>
    </location>
</feature>
<keyword evidence="1 2" id="KW-0539">Nucleus</keyword>
<dbReference type="InterPro" id="IPR036910">
    <property type="entry name" value="HMG_box_dom_sf"/>
</dbReference>
<organism evidence="5 6">
    <name type="scientific">Neotoma lepida</name>
    <name type="common">Desert woodrat</name>
    <dbReference type="NCBI Taxonomy" id="56216"/>
    <lineage>
        <taxon>Eukaryota</taxon>
        <taxon>Metazoa</taxon>
        <taxon>Chordata</taxon>
        <taxon>Craniata</taxon>
        <taxon>Vertebrata</taxon>
        <taxon>Euteleostomi</taxon>
        <taxon>Mammalia</taxon>
        <taxon>Eutheria</taxon>
        <taxon>Euarchontoglires</taxon>
        <taxon>Glires</taxon>
        <taxon>Rodentia</taxon>
        <taxon>Myomorpha</taxon>
        <taxon>Muroidea</taxon>
        <taxon>Cricetidae</taxon>
        <taxon>Neotominae</taxon>
        <taxon>Neotoma</taxon>
    </lineage>
</organism>
<protein>
    <recommendedName>
        <fullName evidence="4">HMG box domain-containing protein</fullName>
    </recommendedName>
</protein>
<comment type="caution">
    <text evidence="5">The sequence shown here is derived from an EMBL/GenBank/DDBJ whole genome shotgun (WGS) entry which is preliminary data.</text>
</comment>
<evidence type="ECO:0000313" key="5">
    <source>
        <dbReference type="EMBL" id="OBS71629.1"/>
    </source>
</evidence>
<accession>A0A1A6H055</accession>
<reference evidence="5 6" key="1">
    <citation type="submission" date="2016-06" db="EMBL/GenBank/DDBJ databases">
        <title>The Draft Genome Sequence and Annotation of the Desert Woodrat Neotoma lepida.</title>
        <authorList>
            <person name="Campbell M."/>
            <person name="Oakeson K.F."/>
            <person name="Yandell M."/>
            <person name="Halpert J.R."/>
            <person name="Dearing D."/>
        </authorList>
    </citation>
    <scope>NUCLEOTIDE SEQUENCE [LARGE SCALE GENOMIC DNA]</scope>
    <source>
        <strain evidence="5">417</strain>
        <tissue evidence="5">Liver</tissue>
    </source>
</reference>
<dbReference type="GO" id="GO:0003677">
    <property type="term" value="F:DNA binding"/>
    <property type="evidence" value="ECO:0007669"/>
    <property type="project" value="UniProtKB-UniRule"/>
</dbReference>